<dbReference type="AlphaFoldDB" id="A0A6F8ZDC6"/>
<feature type="region of interest" description="Disordered" evidence="1">
    <location>
        <begin position="1"/>
        <end position="42"/>
    </location>
</feature>
<feature type="compositionally biased region" description="Low complexity" evidence="1">
    <location>
        <begin position="31"/>
        <end position="42"/>
    </location>
</feature>
<gene>
    <name evidence="2" type="ORF">R50_0510</name>
</gene>
<feature type="compositionally biased region" description="Low complexity" evidence="1">
    <location>
        <begin position="7"/>
        <end position="16"/>
    </location>
</feature>
<sequence length="42" mass="4082">MLPPQDRAGGALEPLPAGGGPGGRRKERPSADAGAARAAGPF</sequence>
<dbReference type="EMBL" id="LR778114">
    <property type="protein sequence ID" value="CAB1128016.1"/>
    <property type="molecule type" value="Genomic_DNA"/>
</dbReference>
<dbReference type="Proteomes" id="UP000503399">
    <property type="component" value="Chromosome"/>
</dbReference>
<keyword evidence="3" id="KW-1185">Reference proteome</keyword>
<name>A0A6F8ZDC6_9FIRM</name>
<evidence type="ECO:0000313" key="3">
    <source>
        <dbReference type="Proteomes" id="UP000503399"/>
    </source>
</evidence>
<evidence type="ECO:0000256" key="1">
    <source>
        <dbReference type="SAM" id="MobiDB-lite"/>
    </source>
</evidence>
<organism evidence="2 3">
    <name type="scientific">Candidatus Hydrogenisulfobacillus filiaventi</name>
    <dbReference type="NCBI Taxonomy" id="2707344"/>
    <lineage>
        <taxon>Bacteria</taxon>
        <taxon>Bacillati</taxon>
        <taxon>Bacillota</taxon>
        <taxon>Clostridia</taxon>
        <taxon>Eubacteriales</taxon>
        <taxon>Clostridiales Family XVII. Incertae Sedis</taxon>
        <taxon>Candidatus Hydrogenisulfobacillus</taxon>
    </lineage>
</organism>
<evidence type="ECO:0000313" key="2">
    <source>
        <dbReference type="EMBL" id="CAB1128016.1"/>
    </source>
</evidence>
<proteinExistence type="predicted"/>
<reference evidence="2 3" key="1">
    <citation type="submission" date="2020-02" db="EMBL/GenBank/DDBJ databases">
        <authorList>
            <person name="Hogendoorn C."/>
        </authorList>
    </citation>
    <scope>NUCLEOTIDE SEQUENCE [LARGE SCALE GENOMIC DNA]</scope>
    <source>
        <strain evidence="2">R501</strain>
    </source>
</reference>
<accession>A0A6F8ZDC6</accession>
<dbReference type="KEGG" id="hfv:R50_0510"/>
<protein>
    <submittedName>
        <fullName evidence="2">Uncharacterized protein</fullName>
    </submittedName>
</protein>